<dbReference type="SFLD" id="SFLDS00029">
    <property type="entry name" value="Radical_SAM"/>
    <property type="match status" value="1"/>
</dbReference>
<dbReference type="EMBL" id="KU169133">
    <property type="protein sequence ID" value="ANM86878.1"/>
    <property type="molecule type" value="Genomic_DNA"/>
</dbReference>
<dbReference type="CDD" id="cd01335">
    <property type="entry name" value="Radical_SAM"/>
    <property type="match status" value="1"/>
</dbReference>
<sequence length="443" mass="50889">MLSHFLSSLKSSSLSTSVGCGLFGKRWKRWEDIGGVKYDERVDPFRREVGRPQLEKGEDFHMSVDLMEHLLSIQDKAVVDGMFAHAESVQQKNIGNKVHFRGIVEFSNVCRKNCNYCGIRRDMEDVERYTMSKEEILECARWCFQNGYGSIMLQSGERTNRAHLNFLLDVIKSIRKESLELDVEQRQGLGVALSVGEQSKDVYQELFDAGAHRYLLRIETSNPHLYSILHPRDGLHEFEIRLQCIRDLKQVGFQTGTGVMIGLPGQSCRDLANDLMFFRDEDVDMIGMGPYVVQEHTPTGIEYLSRPQITKEELFSLSLRMLALARITLRDVNLPATTALQAIVPNGREIALSCGANMLMPILTPTRYRKEYQLYEGKPCVDEGADECRDCLSNRVKWAGKEIGLWEWGDPKHFFRRTETEEPIIKQKKTTKTDKKEKEKKEH</sequence>
<keyword evidence="2" id="KW-0479">Metal-binding</keyword>
<protein>
    <submittedName>
        <fullName evidence="8">HydE</fullName>
    </submittedName>
</protein>
<evidence type="ECO:0000256" key="2">
    <source>
        <dbReference type="ARBA" id="ARBA00022723"/>
    </source>
</evidence>
<evidence type="ECO:0000256" key="4">
    <source>
        <dbReference type="ARBA" id="ARBA00023014"/>
    </source>
</evidence>
<dbReference type="SMART" id="SM00729">
    <property type="entry name" value="Elp3"/>
    <property type="match status" value="1"/>
</dbReference>
<dbReference type="EMBL" id="KT984519">
    <property type="protein sequence ID" value="ANM86739.1"/>
    <property type="molecule type" value="mRNA"/>
</dbReference>
<dbReference type="GO" id="GO:0046872">
    <property type="term" value="F:metal ion binding"/>
    <property type="evidence" value="ECO:0007669"/>
    <property type="project" value="UniProtKB-KW"/>
</dbReference>
<dbReference type="GO" id="GO:0051536">
    <property type="term" value="F:iron-sulfur cluster binding"/>
    <property type="evidence" value="ECO:0007669"/>
    <property type="project" value="UniProtKB-KW"/>
</dbReference>
<dbReference type="InterPro" id="IPR034422">
    <property type="entry name" value="HydE/PylB-like"/>
</dbReference>
<dbReference type="Gene3D" id="3.20.20.70">
    <property type="entry name" value="Aldolase class I"/>
    <property type="match status" value="1"/>
</dbReference>
<proteinExistence type="evidence at transcript level"/>
<dbReference type="GO" id="GO:0016740">
    <property type="term" value="F:transferase activity"/>
    <property type="evidence" value="ECO:0007669"/>
    <property type="project" value="TreeGrafter"/>
</dbReference>
<evidence type="ECO:0000256" key="3">
    <source>
        <dbReference type="ARBA" id="ARBA00023004"/>
    </source>
</evidence>
<dbReference type="PROSITE" id="PS51918">
    <property type="entry name" value="RADICAL_SAM"/>
    <property type="match status" value="1"/>
</dbReference>
<reference evidence="8" key="1">
    <citation type="journal article" date="2016" name="Mol. Biol. Evol.">
        <title>Novel hydrogenosomes in the microaerophilic jakobid Stygiella incarcerata.</title>
        <authorList>
            <person name="Leger M.M."/>
            <person name="Eme L."/>
            <person name="Hug L.A."/>
            <person name="Roger A.J."/>
        </authorList>
    </citation>
    <scope>NUCLEOTIDE SEQUENCE</scope>
</reference>
<dbReference type="Pfam" id="PF04055">
    <property type="entry name" value="Radical_SAM"/>
    <property type="match status" value="1"/>
</dbReference>
<keyword evidence="4" id="KW-0411">Iron-sulfur</keyword>
<keyword evidence="5" id="KW-0496">Mitochondrion</keyword>
<dbReference type="InterPro" id="IPR058240">
    <property type="entry name" value="rSAM_sf"/>
</dbReference>
<dbReference type="InterPro" id="IPR007197">
    <property type="entry name" value="rSAM"/>
</dbReference>
<gene>
    <name evidence="8" type="primary">HYDE</name>
</gene>
<dbReference type="InterPro" id="IPR024021">
    <property type="entry name" value="FeFe-hyd_HydE_rSAM"/>
</dbReference>
<evidence type="ECO:0000313" key="8">
    <source>
        <dbReference type="EMBL" id="ANM86878.1"/>
    </source>
</evidence>
<keyword evidence="1" id="KW-0949">S-adenosyl-L-methionine</keyword>
<evidence type="ECO:0000256" key="5">
    <source>
        <dbReference type="ARBA" id="ARBA00023128"/>
    </source>
</evidence>
<evidence type="ECO:0000259" key="7">
    <source>
        <dbReference type="PROSITE" id="PS51918"/>
    </source>
</evidence>
<organism evidence="8">
    <name type="scientific">Stygiella incarcerata</name>
    <dbReference type="NCBI Taxonomy" id="1712417"/>
    <lineage>
        <taxon>Eukaryota</taxon>
        <taxon>Discoba</taxon>
        <taxon>Jakobida</taxon>
        <taxon>Andalucina</taxon>
        <taxon>Stygiellidae</taxon>
        <taxon>Stygiella</taxon>
    </lineage>
</organism>
<dbReference type="PANTHER" id="PTHR43726:SF1">
    <property type="entry name" value="BIOTIN SYNTHASE"/>
    <property type="match status" value="1"/>
</dbReference>
<dbReference type="SFLD" id="SFLDF00348">
    <property type="entry name" value="FeFe_hydrogenase_maturase_(Hyd"/>
    <property type="match status" value="1"/>
</dbReference>
<name>A0A192ZIX1_9EUKA</name>
<dbReference type="SFLD" id="SFLDG01280">
    <property type="entry name" value="HydE/PylB-like"/>
    <property type="match status" value="1"/>
</dbReference>
<evidence type="ECO:0000256" key="6">
    <source>
        <dbReference type="SAM" id="MobiDB-lite"/>
    </source>
</evidence>
<feature type="domain" description="Radical SAM core" evidence="7">
    <location>
        <begin position="96"/>
        <end position="331"/>
    </location>
</feature>
<dbReference type="NCBIfam" id="TIGR03956">
    <property type="entry name" value="rSAM_HydE"/>
    <property type="match status" value="1"/>
</dbReference>
<dbReference type="PANTHER" id="PTHR43726">
    <property type="entry name" value="3-METHYLORNITHINE SYNTHASE"/>
    <property type="match status" value="1"/>
</dbReference>
<dbReference type="AlphaFoldDB" id="A0A192ZIX1"/>
<dbReference type="InterPro" id="IPR006638">
    <property type="entry name" value="Elp3/MiaA/NifB-like_rSAM"/>
</dbReference>
<feature type="region of interest" description="Disordered" evidence="6">
    <location>
        <begin position="419"/>
        <end position="443"/>
    </location>
</feature>
<dbReference type="SFLD" id="SFLDG01060">
    <property type="entry name" value="BATS_domain_containing"/>
    <property type="match status" value="1"/>
</dbReference>
<dbReference type="SUPFAM" id="SSF102114">
    <property type="entry name" value="Radical SAM enzymes"/>
    <property type="match status" value="1"/>
</dbReference>
<dbReference type="InterPro" id="IPR013785">
    <property type="entry name" value="Aldolase_TIM"/>
</dbReference>
<evidence type="ECO:0000256" key="1">
    <source>
        <dbReference type="ARBA" id="ARBA00022691"/>
    </source>
</evidence>
<accession>A0A192ZIX1</accession>
<keyword evidence="3" id="KW-0408">Iron</keyword>